<dbReference type="RefSeq" id="WP_204604518.1">
    <property type="nucleotide sequence ID" value="NZ_JBHSED010000071.1"/>
</dbReference>
<reference evidence="3" key="1">
    <citation type="journal article" date="2019" name="Int. J. Syst. Evol. Microbiol.">
        <title>The Global Catalogue of Microorganisms (GCM) 10K type strain sequencing project: providing services to taxonomists for standard genome sequencing and annotation.</title>
        <authorList>
            <consortium name="The Broad Institute Genomics Platform"/>
            <consortium name="The Broad Institute Genome Sequencing Center for Infectious Disease"/>
            <person name="Wu L."/>
            <person name="Ma J."/>
        </authorList>
    </citation>
    <scope>NUCLEOTIDE SEQUENCE [LARGE SCALE GENOMIC DNA]</scope>
    <source>
        <strain evidence="3">CGMCC 4.1641</strain>
    </source>
</reference>
<dbReference type="InterPro" id="IPR036513">
    <property type="entry name" value="STAS_dom_sf"/>
</dbReference>
<evidence type="ECO:0000313" key="3">
    <source>
        <dbReference type="Proteomes" id="UP001595755"/>
    </source>
</evidence>
<dbReference type="SUPFAM" id="SSF52091">
    <property type="entry name" value="SpoIIaa-like"/>
    <property type="match status" value="1"/>
</dbReference>
<dbReference type="Gene3D" id="3.30.750.24">
    <property type="entry name" value="STAS domain"/>
    <property type="match status" value="1"/>
</dbReference>
<dbReference type="EMBL" id="JBHSED010000071">
    <property type="protein sequence ID" value="MFC4307086.1"/>
    <property type="molecule type" value="Genomic_DNA"/>
</dbReference>
<sequence>MCHAISDQEDRISVWLIGSIGVKEATSIRQELFPRIQAGFTHITFHLGEVTDMDSSGLGLLLAAKKIASDINASVTFLEVPTPLRERLILTGIII</sequence>
<dbReference type="InterPro" id="IPR002645">
    <property type="entry name" value="STAS_dom"/>
</dbReference>
<feature type="domain" description="STAS" evidence="1">
    <location>
        <begin position="16"/>
        <end position="95"/>
    </location>
</feature>
<organism evidence="2 3">
    <name type="scientific">Cohnella boryungensis</name>
    <dbReference type="NCBI Taxonomy" id="768479"/>
    <lineage>
        <taxon>Bacteria</taxon>
        <taxon>Bacillati</taxon>
        <taxon>Bacillota</taxon>
        <taxon>Bacilli</taxon>
        <taxon>Bacillales</taxon>
        <taxon>Paenibacillaceae</taxon>
        <taxon>Cohnella</taxon>
    </lineage>
</organism>
<dbReference type="CDD" id="cd07043">
    <property type="entry name" value="STAS_anti-anti-sigma_factors"/>
    <property type="match status" value="1"/>
</dbReference>
<proteinExistence type="predicted"/>
<accession>A0ABV8SIC4</accession>
<dbReference type="Proteomes" id="UP001595755">
    <property type="component" value="Unassembled WGS sequence"/>
</dbReference>
<dbReference type="PROSITE" id="PS50801">
    <property type="entry name" value="STAS"/>
    <property type="match status" value="1"/>
</dbReference>
<comment type="caution">
    <text evidence="2">The sequence shown here is derived from an EMBL/GenBank/DDBJ whole genome shotgun (WGS) entry which is preliminary data.</text>
</comment>
<keyword evidence="3" id="KW-1185">Reference proteome</keyword>
<dbReference type="Pfam" id="PF13466">
    <property type="entry name" value="STAS_2"/>
    <property type="match status" value="1"/>
</dbReference>
<protein>
    <submittedName>
        <fullName evidence="2">STAS domain-containing protein</fullName>
    </submittedName>
</protein>
<evidence type="ECO:0000313" key="2">
    <source>
        <dbReference type="EMBL" id="MFC4307086.1"/>
    </source>
</evidence>
<dbReference type="InterPro" id="IPR058548">
    <property type="entry name" value="MlaB-like_STAS"/>
</dbReference>
<gene>
    <name evidence="2" type="ORF">ACFO1S_27045</name>
</gene>
<evidence type="ECO:0000259" key="1">
    <source>
        <dbReference type="PROSITE" id="PS50801"/>
    </source>
</evidence>
<name>A0ABV8SIC4_9BACL</name>